<evidence type="ECO:0000256" key="9">
    <source>
        <dbReference type="ARBA" id="ARBA00049183"/>
    </source>
</evidence>
<keyword evidence="12" id="KW-0448">Lipopolysaccharide biosynthesis</keyword>
<dbReference type="InterPro" id="IPR038107">
    <property type="entry name" value="Glycos_transf_N_sf"/>
</dbReference>
<comment type="caution">
    <text evidence="15">The sequence shown here is derived from an EMBL/GenBank/DDBJ whole genome shotgun (WGS) entry which is preliminary data.</text>
</comment>
<dbReference type="GO" id="GO:0009245">
    <property type="term" value="P:lipid A biosynthetic process"/>
    <property type="evidence" value="ECO:0007669"/>
    <property type="project" value="TreeGrafter"/>
</dbReference>
<evidence type="ECO:0000259" key="13">
    <source>
        <dbReference type="Pfam" id="PF00534"/>
    </source>
</evidence>
<evidence type="ECO:0000256" key="5">
    <source>
        <dbReference type="ARBA" id="ARBA00019077"/>
    </source>
</evidence>
<comment type="catalytic activity">
    <reaction evidence="9 12">
        <text>lipid IVA (E. coli) + CMP-3-deoxy-beta-D-manno-octulosonate = alpha-Kdo-(2-&gt;6)-lipid IVA (E. coli) + CMP + H(+)</text>
        <dbReference type="Rhea" id="RHEA:28066"/>
        <dbReference type="ChEBI" id="CHEBI:15378"/>
        <dbReference type="ChEBI" id="CHEBI:58603"/>
        <dbReference type="ChEBI" id="CHEBI:60364"/>
        <dbReference type="ChEBI" id="CHEBI:60377"/>
        <dbReference type="ChEBI" id="CHEBI:85987"/>
        <dbReference type="EC" id="2.4.99.12"/>
    </reaction>
</comment>
<name>A0A1Y1SH69_9GAMM</name>
<dbReference type="GO" id="GO:0005886">
    <property type="term" value="C:plasma membrane"/>
    <property type="evidence" value="ECO:0007669"/>
    <property type="project" value="UniProtKB-SubCell"/>
</dbReference>
<feature type="site" description="Transition state stabilizer" evidence="11">
    <location>
        <position position="213"/>
    </location>
</feature>
<comment type="similarity">
    <text evidence="3">Belongs to the glycosyltransferase group 1 family. Glycosyltransferase 30 subfamily.</text>
</comment>
<proteinExistence type="inferred from homology"/>
<evidence type="ECO:0000256" key="12">
    <source>
        <dbReference type="RuleBase" id="RU365103"/>
    </source>
</evidence>
<dbReference type="STRING" id="1317117.ATO7_03940"/>
<keyword evidence="7 12" id="KW-0808">Transferase</keyword>
<evidence type="ECO:0000313" key="15">
    <source>
        <dbReference type="EMBL" id="ORE88997.1"/>
    </source>
</evidence>
<dbReference type="FunFam" id="3.40.50.2000:FF:000032">
    <property type="entry name" value="3-deoxy-D-manno-octulosonic acid transferase"/>
    <property type="match status" value="1"/>
</dbReference>
<comment type="pathway">
    <text evidence="2 12">Bacterial outer membrane biogenesis; LPS core biosynthesis.</text>
</comment>
<keyword evidence="16" id="KW-1185">Reference proteome</keyword>
<gene>
    <name evidence="15" type="ORF">ATO7_03940</name>
</gene>
<keyword evidence="12" id="KW-1003">Cell membrane</keyword>
<comment type="subcellular location">
    <subcellularLocation>
        <location evidence="1">Cell envelope</location>
    </subcellularLocation>
    <subcellularLocation>
        <location evidence="12">Cell membrane</location>
    </subcellularLocation>
</comment>
<evidence type="ECO:0000256" key="8">
    <source>
        <dbReference type="ARBA" id="ARBA00031445"/>
    </source>
</evidence>
<evidence type="ECO:0000256" key="2">
    <source>
        <dbReference type="ARBA" id="ARBA00004713"/>
    </source>
</evidence>
<dbReference type="GO" id="GO:0030313">
    <property type="term" value="C:cell envelope"/>
    <property type="evidence" value="ECO:0007669"/>
    <property type="project" value="UniProtKB-SubCell"/>
</dbReference>
<protein>
    <recommendedName>
        <fullName evidence="5 12">3-deoxy-D-manno-octulosonic acid transferase</fullName>
        <shortName evidence="12">Kdo transferase</shortName>
        <ecNumber evidence="4 12">2.4.99.12</ecNumber>
    </recommendedName>
    <alternativeName>
        <fullName evidence="8 12">Lipid IV(A) 3-deoxy-D-manno-octulosonic acid transferase</fullName>
    </alternativeName>
</protein>
<evidence type="ECO:0000313" key="16">
    <source>
        <dbReference type="Proteomes" id="UP000192342"/>
    </source>
</evidence>
<dbReference type="GO" id="GO:0043842">
    <property type="term" value="F:Kdo transferase activity"/>
    <property type="evidence" value="ECO:0007669"/>
    <property type="project" value="UniProtKB-EC"/>
</dbReference>
<comment type="function">
    <text evidence="12">Involved in lipopolysaccharide (LPS) biosynthesis. Catalyzes the transfer of 3-deoxy-D-manno-octulosonate (Kdo) residue(s) from CMP-Kdo to lipid IV(A), the tetraacyldisaccharide-1,4'-bisphosphate precursor of lipid A.</text>
</comment>
<dbReference type="EC" id="2.4.99.12" evidence="4 12"/>
<dbReference type="Proteomes" id="UP000192342">
    <property type="component" value="Unassembled WGS sequence"/>
</dbReference>
<sequence>MRAGLMRYRLLIYLLTPLALAFMWWRGRKEPAWREGWAQRWGRNLPQADAQQAPLWIHAASVGEVNSAASLLAEVQQRWPHCPLYLTAFTPTGVARLRTLVPAARVSLLPLDLPGAMARFVNTLKPRALVVLETECWPHMLEACARRNVPVIWLSGRLRASSVSGMHKLFGQTLLHRAFAGIQAWGVQSADDAERFKALGAPDERVQVTGSLKFDLNIASDLTERARQWRDCAGERPLWLAASTHAGEEELVVEAHQAVRAVYPDALLVLAPRHPRRRAEVEAVLQGAGQDWRLRSESATPEAASVYLVDTLGELMLFYAACDVAFVGGSLVPVGGHNLLEPAALGAPVITGAYVDSCADVAAALEQEGALLRVNAEQTLAARVLQCLDDEPALQRMGHAGQAFARRNRGALARSLELLAPLVDGPS</sequence>
<evidence type="ECO:0000256" key="10">
    <source>
        <dbReference type="PIRSR" id="PIRSR639901-1"/>
    </source>
</evidence>
<feature type="domain" description="Glycosyl transferase family 1" evidence="13">
    <location>
        <begin position="241"/>
        <end position="402"/>
    </location>
</feature>
<dbReference type="Pfam" id="PF00534">
    <property type="entry name" value="Glycos_transf_1"/>
    <property type="match status" value="1"/>
</dbReference>
<dbReference type="PANTHER" id="PTHR42755">
    <property type="entry name" value="3-DEOXY-MANNO-OCTULOSONATE CYTIDYLYLTRANSFERASE"/>
    <property type="match status" value="1"/>
</dbReference>
<evidence type="ECO:0000256" key="7">
    <source>
        <dbReference type="ARBA" id="ARBA00022679"/>
    </source>
</evidence>
<dbReference type="Gene3D" id="3.40.50.11720">
    <property type="entry name" value="3-Deoxy-D-manno-octulosonic-acid transferase, N-terminal domain"/>
    <property type="match status" value="1"/>
</dbReference>
<accession>A0A1Y1SH69</accession>
<evidence type="ECO:0000259" key="14">
    <source>
        <dbReference type="Pfam" id="PF04413"/>
    </source>
</evidence>
<dbReference type="SUPFAM" id="SSF53756">
    <property type="entry name" value="UDP-Glycosyltransferase/glycogen phosphorylase"/>
    <property type="match status" value="1"/>
</dbReference>
<reference evidence="15 16" key="1">
    <citation type="submission" date="2013-04" db="EMBL/GenBank/DDBJ databases">
        <title>Oceanococcus atlanticus 22II-S10r2 Genome Sequencing.</title>
        <authorList>
            <person name="Lai Q."/>
            <person name="Li G."/>
            <person name="Shao Z."/>
        </authorList>
    </citation>
    <scope>NUCLEOTIDE SEQUENCE [LARGE SCALE GENOMIC DNA]</scope>
    <source>
        <strain evidence="15 16">22II-S10r2</strain>
    </source>
</reference>
<evidence type="ECO:0000256" key="4">
    <source>
        <dbReference type="ARBA" id="ARBA00012621"/>
    </source>
</evidence>
<evidence type="ECO:0000256" key="11">
    <source>
        <dbReference type="PIRSR" id="PIRSR639901-2"/>
    </source>
</evidence>
<keyword evidence="6" id="KW-0472">Membrane</keyword>
<dbReference type="Pfam" id="PF04413">
    <property type="entry name" value="Glycos_transf_N"/>
    <property type="match status" value="1"/>
</dbReference>
<organism evidence="15 16">
    <name type="scientific">Oceanococcus atlanticus</name>
    <dbReference type="NCBI Taxonomy" id="1317117"/>
    <lineage>
        <taxon>Bacteria</taxon>
        <taxon>Pseudomonadati</taxon>
        <taxon>Pseudomonadota</taxon>
        <taxon>Gammaproteobacteria</taxon>
        <taxon>Chromatiales</taxon>
        <taxon>Oceanococcaceae</taxon>
        <taxon>Oceanococcus</taxon>
    </lineage>
</organism>
<dbReference type="InterPro" id="IPR001296">
    <property type="entry name" value="Glyco_trans_1"/>
</dbReference>
<evidence type="ECO:0000256" key="1">
    <source>
        <dbReference type="ARBA" id="ARBA00004196"/>
    </source>
</evidence>
<dbReference type="PANTHER" id="PTHR42755:SF1">
    <property type="entry name" value="3-DEOXY-D-MANNO-OCTULOSONIC ACID TRANSFERASE, MITOCHONDRIAL-RELATED"/>
    <property type="match status" value="1"/>
</dbReference>
<evidence type="ECO:0000256" key="3">
    <source>
        <dbReference type="ARBA" id="ARBA00006380"/>
    </source>
</evidence>
<dbReference type="UniPathway" id="UPA00958"/>
<dbReference type="Gene3D" id="3.40.50.2000">
    <property type="entry name" value="Glycogen Phosphorylase B"/>
    <property type="match status" value="1"/>
</dbReference>
<feature type="site" description="Transition state stabilizer" evidence="11">
    <location>
        <position position="133"/>
    </location>
</feature>
<dbReference type="EMBL" id="AQQV01000001">
    <property type="protein sequence ID" value="ORE88997.1"/>
    <property type="molecule type" value="Genomic_DNA"/>
</dbReference>
<feature type="active site" description="Proton acceptor" evidence="10">
    <location>
        <position position="64"/>
    </location>
</feature>
<evidence type="ECO:0000256" key="6">
    <source>
        <dbReference type="ARBA" id="ARBA00022519"/>
    </source>
</evidence>
<feature type="domain" description="3-deoxy-D-manno-octulosonic-acid transferase N-terminal" evidence="14">
    <location>
        <begin position="36"/>
        <end position="215"/>
    </location>
</feature>
<dbReference type="AlphaFoldDB" id="A0A1Y1SH69"/>
<dbReference type="InterPro" id="IPR039901">
    <property type="entry name" value="Kdotransferase"/>
</dbReference>
<dbReference type="GO" id="GO:0009244">
    <property type="term" value="P:lipopolysaccharide core region biosynthetic process"/>
    <property type="evidence" value="ECO:0007669"/>
    <property type="project" value="UniProtKB-UniRule"/>
</dbReference>
<keyword evidence="6" id="KW-0997">Cell inner membrane</keyword>
<dbReference type="InterPro" id="IPR007507">
    <property type="entry name" value="Glycos_transf_N"/>
</dbReference>